<evidence type="ECO:0000256" key="1">
    <source>
        <dbReference type="ARBA" id="ARBA00007435"/>
    </source>
</evidence>
<comment type="similarity">
    <text evidence="1">Belongs to the UPF0213 family.</text>
</comment>
<dbReference type="InterPro" id="IPR035901">
    <property type="entry name" value="GIY-YIG_endonuc_sf"/>
</dbReference>
<sequence length="96" mass="11884">MEPNQFYTYIITNKNNTVLYLGFTDNLKRRINQYKSKSSKGFSGKYNTEKLVWFEVTQYVENAIKREKQIKKWNREWKENLINDMNPKWEDLYWML</sequence>
<dbReference type="AlphaFoldDB" id="A0A0A2GYJ5"/>
<dbReference type="PANTHER" id="PTHR34477:SF5">
    <property type="entry name" value="BSL5627 PROTEIN"/>
    <property type="match status" value="1"/>
</dbReference>
<dbReference type="KEGG" id="ddo:I597_1437"/>
<reference evidence="3 4" key="1">
    <citation type="submission" date="2014-10" db="EMBL/GenBank/DDBJ databases">
        <title>Draft genome sequence of the proteorhodopsin-containing marine bacterium Dokdonia donghaensis.</title>
        <authorList>
            <person name="Gomez-Consarnau L."/>
            <person name="Gonzalez J.M."/>
            <person name="Riedel T."/>
            <person name="Jaenicke S."/>
            <person name="Wagner-Doebler I."/>
            <person name="Fuhrman J.A."/>
        </authorList>
    </citation>
    <scope>NUCLEOTIDE SEQUENCE [LARGE SCALE GENOMIC DNA]</scope>
    <source>
        <strain evidence="3 4">DSW-1</strain>
    </source>
</reference>
<keyword evidence="3" id="KW-0255">Endonuclease</keyword>
<keyword evidence="4" id="KW-1185">Reference proteome</keyword>
<organism evidence="3 4">
    <name type="scientific">Dokdonia donghaensis DSW-1</name>
    <dbReference type="NCBI Taxonomy" id="1300343"/>
    <lineage>
        <taxon>Bacteria</taxon>
        <taxon>Pseudomonadati</taxon>
        <taxon>Bacteroidota</taxon>
        <taxon>Flavobacteriia</taxon>
        <taxon>Flavobacteriales</taxon>
        <taxon>Flavobacteriaceae</taxon>
        <taxon>Dokdonia</taxon>
    </lineage>
</organism>
<evidence type="ECO:0000259" key="2">
    <source>
        <dbReference type="PROSITE" id="PS50164"/>
    </source>
</evidence>
<name>A0A0A2GYJ5_9FLAO</name>
<comment type="caution">
    <text evidence="3">The sequence shown here is derived from an EMBL/GenBank/DDBJ whole genome shotgun (WGS) entry which is preliminary data.</text>
</comment>
<keyword evidence="3" id="KW-0378">Hydrolase</keyword>
<dbReference type="PROSITE" id="PS50164">
    <property type="entry name" value="GIY_YIG"/>
    <property type="match status" value="1"/>
</dbReference>
<dbReference type="GO" id="GO:0004519">
    <property type="term" value="F:endonuclease activity"/>
    <property type="evidence" value="ECO:0007669"/>
    <property type="project" value="UniProtKB-KW"/>
</dbReference>
<dbReference type="OrthoDB" id="9807770at2"/>
<dbReference type="EMBL" id="JSAQ01000001">
    <property type="protein sequence ID" value="KGO07628.1"/>
    <property type="molecule type" value="Genomic_DNA"/>
</dbReference>
<proteinExistence type="inferred from homology"/>
<dbReference type="InterPro" id="IPR050190">
    <property type="entry name" value="UPF0213_domain"/>
</dbReference>
<dbReference type="Gene3D" id="3.40.1440.10">
    <property type="entry name" value="GIY-YIG endonuclease"/>
    <property type="match status" value="1"/>
</dbReference>
<dbReference type="PATRIC" id="fig|1300343.5.peg.1445"/>
<gene>
    <name evidence="3" type="ORF">NV36_12785</name>
</gene>
<dbReference type="InterPro" id="IPR000305">
    <property type="entry name" value="GIY-YIG_endonuc"/>
</dbReference>
<dbReference type="RefSeq" id="WP_035327871.1">
    <property type="nucleotide sequence ID" value="NZ_CP015125.1"/>
</dbReference>
<dbReference type="CDD" id="cd10448">
    <property type="entry name" value="GIY-YIG_unchar_3"/>
    <property type="match status" value="1"/>
</dbReference>
<dbReference type="Proteomes" id="UP000030140">
    <property type="component" value="Unassembled WGS sequence"/>
</dbReference>
<dbReference type="Pfam" id="PF01541">
    <property type="entry name" value="GIY-YIG"/>
    <property type="match status" value="1"/>
</dbReference>
<dbReference type="PANTHER" id="PTHR34477">
    <property type="entry name" value="UPF0213 PROTEIN YHBQ"/>
    <property type="match status" value="1"/>
</dbReference>
<keyword evidence="3" id="KW-0540">Nuclease</keyword>
<protein>
    <submittedName>
        <fullName evidence="3">Endonuclease</fullName>
    </submittedName>
</protein>
<evidence type="ECO:0000313" key="4">
    <source>
        <dbReference type="Proteomes" id="UP000030140"/>
    </source>
</evidence>
<dbReference type="SUPFAM" id="SSF82771">
    <property type="entry name" value="GIY-YIG endonuclease"/>
    <property type="match status" value="1"/>
</dbReference>
<evidence type="ECO:0000313" key="3">
    <source>
        <dbReference type="EMBL" id="KGO07628.1"/>
    </source>
</evidence>
<dbReference type="SMART" id="SM00465">
    <property type="entry name" value="GIYc"/>
    <property type="match status" value="1"/>
</dbReference>
<feature type="domain" description="GIY-YIG" evidence="2">
    <location>
        <begin position="4"/>
        <end position="81"/>
    </location>
</feature>
<accession>A0A0A2GYJ5</accession>